<dbReference type="PATRIC" id="fig|68223.7.peg.1427"/>
<comment type="caution">
    <text evidence="1">The sequence shown here is derived from an EMBL/GenBank/DDBJ whole genome shotgun (WGS) entry which is preliminary data.</text>
</comment>
<feature type="non-terminal residue" evidence="1">
    <location>
        <position position="1"/>
    </location>
</feature>
<dbReference type="RefSeq" id="WP_045950124.1">
    <property type="nucleotide sequence ID" value="NZ_JZWV01000787.1"/>
</dbReference>
<organism evidence="1 2">
    <name type="scientific">Streptomyces katrae</name>
    <dbReference type="NCBI Taxonomy" id="68223"/>
    <lineage>
        <taxon>Bacteria</taxon>
        <taxon>Bacillati</taxon>
        <taxon>Actinomycetota</taxon>
        <taxon>Actinomycetes</taxon>
        <taxon>Kitasatosporales</taxon>
        <taxon>Streptomycetaceae</taxon>
        <taxon>Streptomyces</taxon>
    </lineage>
</organism>
<accession>A0A0F4J4M6</accession>
<proteinExistence type="predicted"/>
<keyword evidence="2" id="KW-1185">Reference proteome</keyword>
<protein>
    <submittedName>
        <fullName evidence="1">Uncharacterized protein</fullName>
    </submittedName>
</protein>
<evidence type="ECO:0000313" key="2">
    <source>
        <dbReference type="Proteomes" id="UP000033551"/>
    </source>
</evidence>
<name>A0A0F4J4M6_9ACTN</name>
<evidence type="ECO:0000313" key="1">
    <source>
        <dbReference type="EMBL" id="KJY27891.1"/>
    </source>
</evidence>
<sequence>ATPSPSASASPTTTASPAATGVAGRAFAAFVTGTWAIRSTLPGGNGGRKSDGRATIGADGTWTIVWTGDTNATWNGHWSHQHGRLEIQVVAGPKGDGEGTDVSFAQPVPDGMEGPGSAMLPWYPLGANDTTGQLEAAYNGKELRIRHLPRSGTMSIHVCSRV</sequence>
<dbReference type="Proteomes" id="UP000033551">
    <property type="component" value="Unassembled WGS sequence"/>
</dbReference>
<dbReference type="AlphaFoldDB" id="A0A0F4J4M6"/>
<gene>
    <name evidence="1" type="ORF">VR44_26515</name>
</gene>
<dbReference type="EMBL" id="JZWV01000787">
    <property type="protein sequence ID" value="KJY27891.1"/>
    <property type="molecule type" value="Genomic_DNA"/>
</dbReference>
<reference evidence="1 2" key="1">
    <citation type="submission" date="2015-02" db="EMBL/GenBank/DDBJ databases">
        <authorList>
            <person name="Ju K.-S."/>
            <person name="Doroghazi J.R."/>
            <person name="Metcalf W."/>
        </authorList>
    </citation>
    <scope>NUCLEOTIDE SEQUENCE [LARGE SCALE GENOMIC DNA]</scope>
    <source>
        <strain evidence="1 2">NRRL ISP-5550</strain>
    </source>
</reference>